<dbReference type="PANTHER" id="PTHR12146:SF25">
    <property type="entry name" value="PLECTIN_ES10 N-TERMINAL DOMAIN-CONTAINING PROTEIN"/>
    <property type="match status" value="1"/>
</dbReference>
<feature type="region of interest" description="Disordered" evidence="4">
    <location>
        <begin position="276"/>
        <end position="303"/>
    </location>
</feature>
<dbReference type="InterPro" id="IPR037447">
    <property type="entry name" value="Ribosomal_eS10"/>
</dbReference>
<feature type="domain" description="Plectin/eS10 N-terminal" evidence="5">
    <location>
        <begin position="10"/>
        <end position="98"/>
    </location>
</feature>
<dbReference type="InterPro" id="IPR036388">
    <property type="entry name" value="WH-like_DNA-bd_sf"/>
</dbReference>
<dbReference type="STRING" id="240159.A0A4U5VL58"/>
<evidence type="ECO:0000256" key="2">
    <source>
        <dbReference type="ARBA" id="ARBA00022980"/>
    </source>
</evidence>
<dbReference type="Pfam" id="PF03501">
    <property type="entry name" value="S10_plectin"/>
    <property type="match status" value="1"/>
</dbReference>
<dbReference type="Proteomes" id="UP000298787">
    <property type="component" value="Chromosome 20"/>
</dbReference>
<sequence>MAAGMVMSFADLRAIYERLFQDGVIVAKKDKRPRSMHPDVKGVTNPKVIRAMGSLRSKGFVRETFAWKHAYYYITNEGTAYLQDYLHLPPEILPAPLKCARVHPGLLIEDRATRRSVKEVKRPSSRFYKGMPPRAPVKEILPNFVNSPESECVKTQEAADDVTRGEISNPASETHGEVEPEVEHALVDLTREGVRDVVTEEELHDVEVMNQLNVEAFGPVSDPDSDSATSPSVVDYDTVDEAQEKILSELRVTSKTSFSVFFGAGCAGPALKTTRLQEDQDSPADDPERNVQRNSSEGNYSSSDLEVNATHAARQCLGSCSLVLNPGGVGCTKAADWLLHVSLPCTRLFWLIANLDSQFWEGFGDDMESNPE</sequence>
<name>A0A4U5VL58_COLLU</name>
<dbReference type="GO" id="GO:0003723">
    <property type="term" value="F:RNA binding"/>
    <property type="evidence" value="ECO:0007669"/>
    <property type="project" value="TreeGrafter"/>
</dbReference>
<keyword evidence="7" id="KW-1185">Reference proteome</keyword>
<protein>
    <submittedName>
        <fullName evidence="6">Plectin</fullName>
    </submittedName>
</protein>
<keyword evidence="2" id="KW-0689">Ribosomal protein</keyword>
<proteinExistence type="inferred from homology"/>
<evidence type="ECO:0000256" key="4">
    <source>
        <dbReference type="SAM" id="MobiDB-lite"/>
    </source>
</evidence>
<feature type="compositionally biased region" description="Polar residues" evidence="4">
    <location>
        <begin position="292"/>
        <end position="303"/>
    </location>
</feature>
<dbReference type="AlphaFoldDB" id="A0A4U5VL58"/>
<dbReference type="Gene3D" id="1.10.10.10">
    <property type="entry name" value="Winged helix-like DNA-binding domain superfamily/Winged helix DNA-binding domain"/>
    <property type="match status" value="1"/>
</dbReference>
<evidence type="ECO:0000256" key="1">
    <source>
        <dbReference type="ARBA" id="ARBA00007278"/>
    </source>
</evidence>
<reference evidence="6 7" key="1">
    <citation type="submission" date="2019-01" db="EMBL/GenBank/DDBJ databases">
        <title>Genome Assembly of Collichthys lucidus.</title>
        <authorList>
            <person name="Cai M."/>
            <person name="Xiao S."/>
        </authorList>
    </citation>
    <scope>NUCLEOTIDE SEQUENCE [LARGE SCALE GENOMIC DNA]</scope>
    <source>
        <strain evidence="6">JT15FE1705JMU</strain>
        <tissue evidence="6">Muscle</tissue>
    </source>
</reference>
<evidence type="ECO:0000259" key="5">
    <source>
        <dbReference type="Pfam" id="PF03501"/>
    </source>
</evidence>
<evidence type="ECO:0000313" key="6">
    <source>
        <dbReference type="EMBL" id="TKS89098.1"/>
    </source>
</evidence>
<dbReference type="GO" id="GO:0003735">
    <property type="term" value="F:structural constituent of ribosome"/>
    <property type="evidence" value="ECO:0007669"/>
    <property type="project" value="TreeGrafter"/>
</dbReference>
<dbReference type="PANTHER" id="PTHR12146">
    <property type="entry name" value="40S RIBOSOMAL PROTEIN S10"/>
    <property type="match status" value="1"/>
</dbReference>
<dbReference type="EMBL" id="CM014097">
    <property type="protein sequence ID" value="TKS89098.1"/>
    <property type="molecule type" value="Genomic_DNA"/>
</dbReference>
<keyword evidence="3" id="KW-0687">Ribonucleoprotein</keyword>
<accession>A0A4U5VL58</accession>
<dbReference type="InterPro" id="IPR005326">
    <property type="entry name" value="Plectin_eS10_N"/>
</dbReference>
<comment type="similarity">
    <text evidence="1">Belongs to the eukaryotic ribosomal protein eS10 family.</text>
</comment>
<organism evidence="6 7">
    <name type="scientific">Collichthys lucidus</name>
    <name type="common">Big head croaker</name>
    <name type="synonym">Sciaena lucida</name>
    <dbReference type="NCBI Taxonomy" id="240159"/>
    <lineage>
        <taxon>Eukaryota</taxon>
        <taxon>Metazoa</taxon>
        <taxon>Chordata</taxon>
        <taxon>Craniata</taxon>
        <taxon>Vertebrata</taxon>
        <taxon>Euteleostomi</taxon>
        <taxon>Actinopterygii</taxon>
        <taxon>Neopterygii</taxon>
        <taxon>Teleostei</taxon>
        <taxon>Neoteleostei</taxon>
        <taxon>Acanthomorphata</taxon>
        <taxon>Eupercaria</taxon>
        <taxon>Sciaenidae</taxon>
        <taxon>Collichthys</taxon>
    </lineage>
</organism>
<evidence type="ECO:0000313" key="7">
    <source>
        <dbReference type="Proteomes" id="UP000298787"/>
    </source>
</evidence>
<gene>
    <name evidence="6" type="ORF">D9C73_022471</name>
</gene>
<dbReference type="GO" id="GO:0022627">
    <property type="term" value="C:cytosolic small ribosomal subunit"/>
    <property type="evidence" value="ECO:0007669"/>
    <property type="project" value="TreeGrafter"/>
</dbReference>
<evidence type="ECO:0000256" key="3">
    <source>
        <dbReference type="ARBA" id="ARBA00023274"/>
    </source>
</evidence>